<gene>
    <name evidence="2" type="ORF">AXG55_03925</name>
</gene>
<reference evidence="2 3" key="1">
    <citation type="submission" date="2016-10" db="EMBL/GenBank/DDBJ databases">
        <title>Silvanigrella aquatica sp. nov., isolated from a freshwater lake located in the Black Forest, Germany, description of Silvanigrellaceae fam. nov., Silvanigrellales ord. nov., reclassification of the order Bdellovibrionales in the class Oligoflexia, reclassification of the families Bacteriovoracaceae and Halobacteriovoraceae in the new order Bacteriovoracales ord. nov., and reclassification of the family Pseudobacteriovoracaceae in the order Oligoflexiales.</title>
        <authorList>
            <person name="Hahn M.W."/>
            <person name="Schmidt J."/>
            <person name="Koll U."/>
            <person name="Rohde M."/>
            <person name="Verbag S."/>
            <person name="Pitt A."/>
            <person name="Nakai R."/>
            <person name="Naganuma T."/>
            <person name="Lang E."/>
        </authorList>
    </citation>
    <scope>NUCLEOTIDE SEQUENCE [LARGE SCALE GENOMIC DNA]</scope>
    <source>
        <strain evidence="2 3">MWH-Nonnen-W8red</strain>
    </source>
</reference>
<dbReference type="OrthoDB" id="5288819at2"/>
<dbReference type="STRING" id="1915309.AXG55_03925"/>
<accession>A0A1L4CYR9</accession>
<proteinExistence type="predicted"/>
<feature type="chain" id="PRO_5012769547" description="MACPF domain-containing protein" evidence="1">
    <location>
        <begin position="20"/>
        <end position="567"/>
    </location>
</feature>
<evidence type="ECO:0000313" key="3">
    <source>
        <dbReference type="Proteomes" id="UP000184731"/>
    </source>
</evidence>
<evidence type="ECO:0000256" key="1">
    <source>
        <dbReference type="SAM" id="SignalP"/>
    </source>
</evidence>
<feature type="signal peptide" evidence="1">
    <location>
        <begin position="1"/>
        <end position="19"/>
    </location>
</feature>
<dbReference type="EMBL" id="CP017834">
    <property type="protein sequence ID" value="APJ03099.1"/>
    <property type="molecule type" value="Genomic_DNA"/>
</dbReference>
<evidence type="ECO:0008006" key="4">
    <source>
        <dbReference type="Google" id="ProtNLM"/>
    </source>
</evidence>
<keyword evidence="3" id="KW-1185">Reference proteome</keyword>
<dbReference type="PROSITE" id="PS51257">
    <property type="entry name" value="PROKAR_LIPOPROTEIN"/>
    <property type="match status" value="1"/>
</dbReference>
<sequence>MRRFATLLPIFTILSTAMLSCGKNTNNLSNNITKSTINKNLSQANSIKTSIPNGETTSVSLLQGFNKMGYTFTESCFENDNIYYPKNIEKSVVNLSDNMKEVDFRNVLNIGVSASVPVKGFEIAPELKYAREASVSRLSRSTTYSVYVRLGDAKITKEKDSKIRLKPSLNSLFDANGVLVDKYNFMKKCGDEIITQQRLSAKILITLKLNFDSQKILNSVEQKLGVAQNILSVGGKPGVNANVNYLNEEVKKGVHLTLYAVQNGGKPAELTKILNLKNKCELSNIKECQGVLEKLNQYVGEDFYNQLDASKPEKWSIESSHTVPYDELSVEDNAGRQLSFPWVSDYNDSIAYGKMKATVNQAIAKQVENYLIANSLLESKNLALDEKRNLEDISNKSQLNVETLQNFSKECHKNSSDCFDTSKFKLSSMILTYDDAFLKPNIGTIVAKIRSSSFPLMGQNHRSSEDFLDFRNIIDSGKFSSLYFRLKTIDNKIIEDTKIRFDIMCNKSWYKGFDPVIFNGLHAGYEVLIGTVQNNFDNNCGGNEMGYIANPSHVPYADFSVEVWGRE</sequence>
<keyword evidence="1" id="KW-0732">Signal</keyword>
<dbReference type="KEGG" id="saqi:AXG55_03925"/>
<dbReference type="Proteomes" id="UP000184731">
    <property type="component" value="Chromosome"/>
</dbReference>
<organism evidence="2 3">
    <name type="scientific">Silvanigrella aquatica</name>
    <dbReference type="NCBI Taxonomy" id="1915309"/>
    <lineage>
        <taxon>Bacteria</taxon>
        <taxon>Pseudomonadati</taxon>
        <taxon>Bdellovibrionota</taxon>
        <taxon>Oligoflexia</taxon>
        <taxon>Silvanigrellales</taxon>
        <taxon>Silvanigrellaceae</taxon>
        <taxon>Silvanigrella</taxon>
    </lineage>
</organism>
<evidence type="ECO:0000313" key="2">
    <source>
        <dbReference type="EMBL" id="APJ03099.1"/>
    </source>
</evidence>
<dbReference type="RefSeq" id="WP_148696819.1">
    <property type="nucleotide sequence ID" value="NZ_CP017834.1"/>
</dbReference>
<protein>
    <recommendedName>
        <fullName evidence="4">MACPF domain-containing protein</fullName>
    </recommendedName>
</protein>
<name>A0A1L4CYR9_9BACT</name>
<dbReference type="AlphaFoldDB" id="A0A1L4CYR9"/>